<sequence length="429" mass="44517">MPTKNITGTTQQASATPARTWVTIALCFMVALLEGWDLQAPGIAAQGMTAVFGLDQMAIGWVFSIGIFGLLPGALMGGRLADKFGRKILLIMAVAIFGLFSVATVYAWNLSTLLIARLLTGIGLGMALPNLIALTSEAVGERMRGFAVSLMYCGVPLGAALAATVGIAGFEETWKIVFIVGGITPLMIIPMLAFYLPESAAFQSQRNQSGQSEASATAWRNLFSDGMAAPTLMLWSSYFFTLFVVYMLINWLPSLLVEQGMTSADASWVMFSFQIGAVVGTLALGALIGRLPAMALAVLIYLGIFSALIALALAGQLTSMMTAGFMVGLFATGGQCVLYALAPMFYHTRLRATGVGTAVAVGRLGAMGGPLVAGQMLAVGAGTVGVMVATGPGILIAGCAVFKLLKGISPTGTEGNQEAFSTISANGKG</sequence>
<feature type="transmembrane region" description="Helical" evidence="5">
    <location>
        <begin position="354"/>
        <end position="373"/>
    </location>
</feature>
<feature type="transmembrane region" description="Helical" evidence="5">
    <location>
        <begin position="320"/>
        <end position="342"/>
    </location>
</feature>
<dbReference type="AlphaFoldDB" id="A0A5C1NC64"/>
<dbReference type="InterPro" id="IPR011701">
    <property type="entry name" value="MFS"/>
</dbReference>
<dbReference type="EMBL" id="CP038437">
    <property type="protein sequence ID" value="QEM80253.1"/>
    <property type="molecule type" value="Genomic_DNA"/>
</dbReference>
<dbReference type="InterPro" id="IPR005829">
    <property type="entry name" value="Sugar_transporter_CS"/>
</dbReference>
<dbReference type="GO" id="GO:0005886">
    <property type="term" value="C:plasma membrane"/>
    <property type="evidence" value="ECO:0007669"/>
    <property type="project" value="TreeGrafter"/>
</dbReference>
<feature type="transmembrane region" description="Helical" evidence="5">
    <location>
        <begin position="21"/>
        <end position="38"/>
    </location>
</feature>
<organism evidence="7 8">
    <name type="scientific">Halomonas binhaiensis</name>
    <dbReference type="NCBI Taxonomy" id="2562282"/>
    <lineage>
        <taxon>Bacteria</taxon>
        <taxon>Pseudomonadati</taxon>
        <taxon>Pseudomonadota</taxon>
        <taxon>Gammaproteobacteria</taxon>
        <taxon>Oceanospirillales</taxon>
        <taxon>Halomonadaceae</taxon>
        <taxon>Halomonas</taxon>
    </lineage>
</organism>
<dbReference type="InterPro" id="IPR036259">
    <property type="entry name" value="MFS_trans_sf"/>
</dbReference>
<dbReference type="RefSeq" id="WP_149282645.1">
    <property type="nucleotide sequence ID" value="NZ_CP038437.2"/>
</dbReference>
<dbReference type="PROSITE" id="PS00216">
    <property type="entry name" value="SUGAR_TRANSPORT_1"/>
    <property type="match status" value="1"/>
</dbReference>
<dbReference type="PROSITE" id="PS00217">
    <property type="entry name" value="SUGAR_TRANSPORT_2"/>
    <property type="match status" value="1"/>
</dbReference>
<dbReference type="InterPro" id="IPR020846">
    <property type="entry name" value="MFS_dom"/>
</dbReference>
<feature type="transmembrane region" description="Helical" evidence="5">
    <location>
        <begin position="176"/>
        <end position="196"/>
    </location>
</feature>
<evidence type="ECO:0000256" key="3">
    <source>
        <dbReference type="ARBA" id="ARBA00022989"/>
    </source>
</evidence>
<keyword evidence="8" id="KW-1185">Reference proteome</keyword>
<evidence type="ECO:0000313" key="8">
    <source>
        <dbReference type="Proteomes" id="UP000324285"/>
    </source>
</evidence>
<dbReference type="Gene3D" id="1.20.1250.20">
    <property type="entry name" value="MFS general substrate transporter like domains"/>
    <property type="match status" value="2"/>
</dbReference>
<dbReference type="PROSITE" id="PS50850">
    <property type="entry name" value="MFS"/>
    <property type="match status" value="1"/>
</dbReference>
<dbReference type="PANTHER" id="PTHR23508:SF10">
    <property type="entry name" value="CARBOXYLIC ACID TRANSPORTER PROTEIN HOMOLOG"/>
    <property type="match status" value="1"/>
</dbReference>
<keyword evidence="3 5" id="KW-1133">Transmembrane helix</keyword>
<evidence type="ECO:0000256" key="4">
    <source>
        <dbReference type="ARBA" id="ARBA00023136"/>
    </source>
</evidence>
<feature type="transmembrane region" description="Helical" evidence="5">
    <location>
        <begin position="295"/>
        <end position="314"/>
    </location>
</feature>
<feature type="transmembrane region" description="Helical" evidence="5">
    <location>
        <begin position="146"/>
        <end position="170"/>
    </location>
</feature>
<dbReference type="OrthoDB" id="9814303at2"/>
<feature type="domain" description="Major facilitator superfamily (MFS) profile" evidence="6">
    <location>
        <begin position="23"/>
        <end position="409"/>
    </location>
</feature>
<dbReference type="SUPFAM" id="SSF103473">
    <property type="entry name" value="MFS general substrate transporter"/>
    <property type="match status" value="1"/>
</dbReference>
<gene>
    <name evidence="7" type="primary">mhpT</name>
    <name evidence="7" type="ORF">E4T21_00790</name>
</gene>
<keyword evidence="2 5" id="KW-0812">Transmembrane</keyword>
<feature type="transmembrane region" description="Helical" evidence="5">
    <location>
        <begin position="114"/>
        <end position="134"/>
    </location>
</feature>
<evidence type="ECO:0000256" key="1">
    <source>
        <dbReference type="ARBA" id="ARBA00004141"/>
    </source>
</evidence>
<feature type="transmembrane region" description="Helical" evidence="5">
    <location>
        <begin position="232"/>
        <end position="249"/>
    </location>
</feature>
<dbReference type="NCBIfam" id="NF008586">
    <property type="entry name" value="PRK11551.1"/>
    <property type="match status" value="1"/>
</dbReference>
<evidence type="ECO:0000256" key="5">
    <source>
        <dbReference type="SAM" id="Phobius"/>
    </source>
</evidence>
<feature type="transmembrane region" description="Helical" evidence="5">
    <location>
        <begin position="58"/>
        <end position="76"/>
    </location>
</feature>
<dbReference type="GO" id="GO:0046943">
    <property type="term" value="F:carboxylic acid transmembrane transporter activity"/>
    <property type="evidence" value="ECO:0007669"/>
    <property type="project" value="TreeGrafter"/>
</dbReference>
<feature type="transmembrane region" description="Helical" evidence="5">
    <location>
        <begin position="269"/>
        <end position="288"/>
    </location>
</feature>
<dbReference type="Pfam" id="PF07690">
    <property type="entry name" value="MFS_1"/>
    <property type="match status" value="1"/>
</dbReference>
<dbReference type="CDD" id="cd17365">
    <property type="entry name" value="MFS_PcaK_like"/>
    <property type="match status" value="1"/>
</dbReference>
<dbReference type="Proteomes" id="UP000324285">
    <property type="component" value="Chromosome"/>
</dbReference>
<feature type="transmembrane region" description="Helical" evidence="5">
    <location>
        <begin position="379"/>
        <end position="402"/>
    </location>
</feature>
<comment type="subcellular location">
    <subcellularLocation>
        <location evidence="1">Membrane</location>
        <topology evidence="1">Multi-pass membrane protein</topology>
    </subcellularLocation>
</comment>
<keyword evidence="4 5" id="KW-0472">Membrane</keyword>
<dbReference type="KEGG" id="hbh:E4T21_00790"/>
<name>A0A5C1NC64_9GAMM</name>
<reference evidence="7" key="1">
    <citation type="submission" date="2021-02" db="EMBL/GenBank/DDBJ databases">
        <title>Strain Y2R2, a novel species of the genus Halomonas.</title>
        <authorList>
            <person name="Huang H."/>
        </authorList>
    </citation>
    <scope>NUCLEOTIDE SEQUENCE</scope>
    <source>
        <strain evidence="7">Y2R2</strain>
    </source>
</reference>
<evidence type="ECO:0000259" key="6">
    <source>
        <dbReference type="PROSITE" id="PS50850"/>
    </source>
</evidence>
<protein>
    <submittedName>
        <fullName evidence="7">3-(3-hydroxy-phenyl)propionate transporter MhpT</fullName>
    </submittedName>
</protein>
<accession>A0A5C1NC64</accession>
<feature type="transmembrane region" description="Helical" evidence="5">
    <location>
        <begin position="88"/>
        <end position="108"/>
    </location>
</feature>
<evidence type="ECO:0000256" key="2">
    <source>
        <dbReference type="ARBA" id="ARBA00022692"/>
    </source>
</evidence>
<proteinExistence type="predicted"/>
<evidence type="ECO:0000313" key="7">
    <source>
        <dbReference type="EMBL" id="QEM80253.1"/>
    </source>
</evidence>
<dbReference type="PANTHER" id="PTHR23508">
    <property type="entry name" value="CARBOXYLIC ACID TRANSPORTER PROTEIN HOMOLOG"/>
    <property type="match status" value="1"/>
</dbReference>